<evidence type="ECO:0000313" key="9">
    <source>
        <dbReference type="Proteomes" id="UP000275012"/>
    </source>
</evidence>
<keyword evidence="5" id="KW-0418">Kinase</keyword>
<dbReference type="GO" id="GO:0000156">
    <property type="term" value="F:phosphorelay response regulator activity"/>
    <property type="evidence" value="ECO:0007669"/>
    <property type="project" value="TreeGrafter"/>
</dbReference>
<dbReference type="RefSeq" id="WP_122100906.1">
    <property type="nucleotide sequence ID" value="NZ_RFLY01000004.1"/>
</dbReference>
<evidence type="ECO:0000313" key="8">
    <source>
        <dbReference type="EMBL" id="RMH93865.1"/>
    </source>
</evidence>
<dbReference type="Pfam" id="PF02518">
    <property type="entry name" value="HATPase_c"/>
    <property type="match status" value="1"/>
</dbReference>
<dbReference type="EC" id="2.7.13.3" evidence="2"/>
<dbReference type="SMART" id="SM00388">
    <property type="entry name" value="HisKA"/>
    <property type="match status" value="1"/>
</dbReference>
<dbReference type="Pfam" id="PF00512">
    <property type="entry name" value="HisKA"/>
    <property type="match status" value="1"/>
</dbReference>
<comment type="catalytic activity">
    <reaction evidence="1">
        <text>ATP + protein L-histidine = ADP + protein N-phospho-L-histidine.</text>
        <dbReference type="EC" id="2.7.13.3"/>
    </reaction>
</comment>
<dbReference type="OrthoDB" id="9808408at2"/>
<dbReference type="CDD" id="cd00082">
    <property type="entry name" value="HisKA"/>
    <property type="match status" value="1"/>
</dbReference>
<dbReference type="InterPro" id="IPR036890">
    <property type="entry name" value="HATPase_C_sf"/>
</dbReference>
<dbReference type="CDD" id="cd00075">
    <property type="entry name" value="HATPase"/>
    <property type="match status" value="1"/>
</dbReference>
<dbReference type="AlphaFoldDB" id="A0A3M2I0F1"/>
<keyword evidence="4" id="KW-0808">Transferase</keyword>
<dbReference type="InterPro" id="IPR005467">
    <property type="entry name" value="His_kinase_dom"/>
</dbReference>
<dbReference type="Gene3D" id="1.10.287.130">
    <property type="match status" value="1"/>
</dbReference>
<dbReference type="PANTHER" id="PTHR42878">
    <property type="entry name" value="TWO-COMPONENT HISTIDINE KINASE"/>
    <property type="match status" value="1"/>
</dbReference>
<evidence type="ECO:0000256" key="4">
    <source>
        <dbReference type="ARBA" id="ARBA00022679"/>
    </source>
</evidence>
<feature type="domain" description="Histidine kinase" evidence="7">
    <location>
        <begin position="41"/>
        <end position="255"/>
    </location>
</feature>
<dbReference type="PROSITE" id="PS50109">
    <property type="entry name" value="HIS_KIN"/>
    <property type="match status" value="1"/>
</dbReference>
<dbReference type="SMART" id="SM00387">
    <property type="entry name" value="HATPase_c"/>
    <property type="match status" value="1"/>
</dbReference>
<dbReference type="Proteomes" id="UP000275012">
    <property type="component" value="Unassembled WGS sequence"/>
</dbReference>
<dbReference type="EMBL" id="RFLY01000004">
    <property type="protein sequence ID" value="RMH93865.1"/>
    <property type="molecule type" value="Genomic_DNA"/>
</dbReference>
<dbReference type="PANTHER" id="PTHR42878:SF15">
    <property type="entry name" value="BACTERIOPHYTOCHROME"/>
    <property type="match status" value="1"/>
</dbReference>
<evidence type="ECO:0000256" key="1">
    <source>
        <dbReference type="ARBA" id="ARBA00000085"/>
    </source>
</evidence>
<accession>A0A3M2I0F1</accession>
<dbReference type="Gene3D" id="3.30.565.10">
    <property type="entry name" value="Histidine kinase-like ATPase, C-terminal domain"/>
    <property type="match status" value="1"/>
</dbReference>
<comment type="caution">
    <text evidence="8">The sequence shown here is derived from an EMBL/GenBank/DDBJ whole genome shotgun (WGS) entry which is preliminary data.</text>
</comment>
<dbReference type="InterPro" id="IPR050351">
    <property type="entry name" value="BphY/WalK/GraS-like"/>
</dbReference>
<keyword evidence="9" id="KW-1185">Reference proteome</keyword>
<dbReference type="InterPro" id="IPR004358">
    <property type="entry name" value="Sig_transdc_His_kin-like_C"/>
</dbReference>
<dbReference type="GO" id="GO:0007234">
    <property type="term" value="P:osmosensory signaling via phosphorelay pathway"/>
    <property type="evidence" value="ECO:0007669"/>
    <property type="project" value="TreeGrafter"/>
</dbReference>
<feature type="region of interest" description="Disordered" evidence="6">
    <location>
        <begin position="237"/>
        <end position="260"/>
    </location>
</feature>
<dbReference type="SUPFAM" id="SSF47384">
    <property type="entry name" value="Homodimeric domain of signal transducing histidine kinase"/>
    <property type="match status" value="1"/>
</dbReference>
<protein>
    <recommendedName>
        <fullName evidence="2">histidine kinase</fullName>
        <ecNumber evidence="2">2.7.13.3</ecNumber>
    </recommendedName>
</protein>
<dbReference type="PRINTS" id="PR00344">
    <property type="entry name" value="BCTRLSENSOR"/>
</dbReference>
<dbReference type="InterPro" id="IPR003661">
    <property type="entry name" value="HisK_dim/P_dom"/>
</dbReference>
<evidence type="ECO:0000259" key="7">
    <source>
        <dbReference type="PROSITE" id="PS50109"/>
    </source>
</evidence>
<reference evidence="8 9" key="1">
    <citation type="submission" date="2018-10" db="EMBL/GenBank/DDBJ databases">
        <title>Proposal of Lysobacter pythonis sp. nov. isolated from royal pythons (Python regius).</title>
        <authorList>
            <person name="Hans-Juergen B."/>
            <person name="Huptas C."/>
            <person name="Sandra B."/>
            <person name="Igor L."/>
            <person name="Joachim S."/>
            <person name="Siegfried S."/>
            <person name="Mareike W."/>
            <person name="Peter K."/>
        </authorList>
    </citation>
    <scope>NUCLEOTIDE SEQUENCE [LARGE SCALE GENOMIC DNA]</scope>
    <source>
        <strain evidence="8 9">4284/11</strain>
    </source>
</reference>
<evidence type="ECO:0000256" key="5">
    <source>
        <dbReference type="ARBA" id="ARBA00022777"/>
    </source>
</evidence>
<gene>
    <name evidence="8" type="ORF">EBB59_04285</name>
</gene>
<proteinExistence type="predicted"/>
<sequence length="260" mass="28568">MNKMNDSSASNDREAALRARIAELERALARLHRQQEAFAFGISHDLRAPMRAIDGFAVQLGRRLGADIAPGVADYLQRIRENVARTGGLIDSLLEYARIGRAELQRRPVDLSFLAEWVLMDLQTLHPEVAVEAEVQPDLWVRGDERLLRLLLCKLLENAWRFRVPGEAVRVRVSAIQADDGLHLEVADRGIGMEIKQPSQPFEPFQRLHSAGQGSGDGLGLTIAQAVVEQHGGRIRAESEPGAGSTLHIWLPSGGDEAAG</sequence>
<name>A0A3M2I0F1_9GAMM</name>
<dbReference type="SUPFAM" id="SSF55874">
    <property type="entry name" value="ATPase domain of HSP90 chaperone/DNA topoisomerase II/histidine kinase"/>
    <property type="match status" value="1"/>
</dbReference>
<evidence type="ECO:0000256" key="6">
    <source>
        <dbReference type="SAM" id="MobiDB-lite"/>
    </source>
</evidence>
<organism evidence="8 9">
    <name type="scientific">Solilutibacter pythonis</name>
    <dbReference type="NCBI Taxonomy" id="2483112"/>
    <lineage>
        <taxon>Bacteria</taxon>
        <taxon>Pseudomonadati</taxon>
        <taxon>Pseudomonadota</taxon>
        <taxon>Gammaproteobacteria</taxon>
        <taxon>Lysobacterales</taxon>
        <taxon>Lysobacteraceae</taxon>
        <taxon>Solilutibacter</taxon>
    </lineage>
</organism>
<evidence type="ECO:0000256" key="2">
    <source>
        <dbReference type="ARBA" id="ARBA00012438"/>
    </source>
</evidence>
<dbReference type="GO" id="GO:0000155">
    <property type="term" value="F:phosphorelay sensor kinase activity"/>
    <property type="evidence" value="ECO:0007669"/>
    <property type="project" value="InterPro"/>
</dbReference>
<keyword evidence="3" id="KW-0597">Phosphoprotein</keyword>
<dbReference type="InterPro" id="IPR003594">
    <property type="entry name" value="HATPase_dom"/>
</dbReference>
<dbReference type="InterPro" id="IPR036097">
    <property type="entry name" value="HisK_dim/P_sf"/>
</dbReference>
<evidence type="ECO:0000256" key="3">
    <source>
        <dbReference type="ARBA" id="ARBA00022553"/>
    </source>
</evidence>
<dbReference type="GO" id="GO:0030295">
    <property type="term" value="F:protein kinase activator activity"/>
    <property type="evidence" value="ECO:0007669"/>
    <property type="project" value="TreeGrafter"/>
</dbReference>